<evidence type="ECO:0000313" key="2">
    <source>
        <dbReference type="Proteomes" id="UP000324222"/>
    </source>
</evidence>
<protein>
    <recommendedName>
        <fullName evidence="3">Tyr recombinase domain-containing protein</fullName>
    </recommendedName>
</protein>
<dbReference type="OrthoDB" id="6361724at2759"/>
<accession>A0A5B7G5G7</accession>
<dbReference type="Proteomes" id="UP000324222">
    <property type="component" value="Unassembled WGS sequence"/>
</dbReference>
<proteinExistence type="predicted"/>
<dbReference type="EMBL" id="VSRR010010380">
    <property type="protein sequence ID" value="MPC51744.1"/>
    <property type="molecule type" value="Genomic_DNA"/>
</dbReference>
<dbReference type="PANTHER" id="PTHR35617">
    <property type="entry name" value="PHAGE_INTEGRASE DOMAIN-CONTAINING PROTEIN"/>
    <property type="match status" value="1"/>
</dbReference>
<sequence>MTVSLPTYRVLKITDACEQLLRKSREKIQGVARVIGLLVAAIPAVEMGKLHCGQLEMAKITALQTEKGNFDQWMAYPKDAALCVCVTLRQYLGRTEALKQGTVQEHDNLLISFIKPHKGVTRNIIAHWIKTMLDKSGMDTTKFTAGSVCAAATSKAKTMAVPVSCIMARAGWTRGSTFAKFYDKHIGTIDLFQDAVQVEPP</sequence>
<gene>
    <name evidence="1" type="ORF">E2C01_045597</name>
</gene>
<dbReference type="AlphaFoldDB" id="A0A5B7G5G7"/>
<reference evidence="1 2" key="1">
    <citation type="submission" date="2019-05" db="EMBL/GenBank/DDBJ databases">
        <title>Another draft genome of Portunus trituberculatus and its Hox gene families provides insights of decapod evolution.</title>
        <authorList>
            <person name="Jeong J.-H."/>
            <person name="Song I."/>
            <person name="Kim S."/>
            <person name="Choi T."/>
            <person name="Kim D."/>
            <person name="Ryu S."/>
            <person name="Kim W."/>
        </authorList>
    </citation>
    <scope>NUCLEOTIDE SEQUENCE [LARGE SCALE GENOMIC DNA]</scope>
    <source>
        <tissue evidence="1">Muscle</tissue>
    </source>
</reference>
<comment type="caution">
    <text evidence="1">The sequence shown here is derived from an EMBL/GenBank/DDBJ whole genome shotgun (WGS) entry which is preliminary data.</text>
</comment>
<keyword evidence="2" id="KW-1185">Reference proteome</keyword>
<evidence type="ECO:0000313" key="1">
    <source>
        <dbReference type="EMBL" id="MPC51744.1"/>
    </source>
</evidence>
<name>A0A5B7G5G7_PORTR</name>
<dbReference type="PANTHER" id="PTHR35617:SF3">
    <property type="entry name" value="CORE-BINDING (CB) DOMAIN-CONTAINING PROTEIN"/>
    <property type="match status" value="1"/>
</dbReference>
<organism evidence="1 2">
    <name type="scientific">Portunus trituberculatus</name>
    <name type="common">Swimming crab</name>
    <name type="synonym">Neptunus trituberculatus</name>
    <dbReference type="NCBI Taxonomy" id="210409"/>
    <lineage>
        <taxon>Eukaryota</taxon>
        <taxon>Metazoa</taxon>
        <taxon>Ecdysozoa</taxon>
        <taxon>Arthropoda</taxon>
        <taxon>Crustacea</taxon>
        <taxon>Multicrustacea</taxon>
        <taxon>Malacostraca</taxon>
        <taxon>Eumalacostraca</taxon>
        <taxon>Eucarida</taxon>
        <taxon>Decapoda</taxon>
        <taxon>Pleocyemata</taxon>
        <taxon>Brachyura</taxon>
        <taxon>Eubrachyura</taxon>
        <taxon>Portunoidea</taxon>
        <taxon>Portunidae</taxon>
        <taxon>Portuninae</taxon>
        <taxon>Portunus</taxon>
    </lineage>
</organism>
<evidence type="ECO:0008006" key="3">
    <source>
        <dbReference type="Google" id="ProtNLM"/>
    </source>
</evidence>